<protein>
    <submittedName>
        <fullName evidence="2">MspA family protein</fullName>
    </submittedName>
</protein>
<reference evidence="2 3" key="2">
    <citation type="journal article" date="2010" name="Stand. Genomic Sci.">
        <title>Complete genome sequence of Gordonia bronchialis type strain (3410).</title>
        <authorList>
            <person name="Ivanova N."/>
            <person name="Sikorski J."/>
            <person name="Jando M."/>
            <person name="Lapidus A."/>
            <person name="Nolan M."/>
            <person name="Lucas S."/>
            <person name="Del Rio T.G."/>
            <person name="Tice H."/>
            <person name="Copeland A."/>
            <person name="Cheng J.F."/>
            <person name="Chen F."/>
            <person name="Bruce D."/>
            <person name="Goodwin L."/>
            <person name="Pitluck S."/>
            <person name="Mavromatis K."/>
            <person name="Ovchinnikova G."/>
            <person name="Pati A."/>
            <person name="Chen A."/>
            <person name="Palaniappan K."/>
            <person name="Land M."/>
            <person name="Hauser L."/>
            <person name="Chang Y.J."/>
            <person name="Jeffries C.D."/>
            <person name="Chain P."/>
            <person name="Saunders E."/>
            <person name="Han C."/>
            <person name="Detter J.C."/>
            <person name="Brettin T."/>
            <person name="Rohde M."/>
            <person name="Goker M."/>
            <person name="Bristow J."/>
            <person name="Eisen J.A."/>
            <person name="Markowitz V."/>
            <person name="Hugenholtz P."/>
            <person name="Klenk H.P."/>
            <person name="Kyrpides N.C."/>
        </authorList>
    </citation>
    <scope>NUCLEOTIDE SEQUENCE [LARGE SCALE GENOMIC DNA]</scope>
    <source>
        <strain evidence="3">ATCC 25592 / DSM 43247 / BCRC 13721 / JCM 3198 / KCTC 3076 / NBRC 16047 / NCTC 10667</strain>
    </source>
</reference>
<feature type="signal peptide" evidence="1">
    <location>
        <begin position="1"/>
        <end position="29"/>
    </location>
</feature>
<dbReference type="RefSeq" id="WP_012835992.1">
    <property type="nucleotide sequence ID" value="NC_013441.1"/>
</dbReference>
<feature type="chain" id="PRO_5039592043" evidence="1">
    <location>
        <begin position="30"/>
        <end position="221"/>
    </location>
</feature>
<keyword evidence="1" id="KW-0732">Signal</keyword>
<dbReference type="KEGG" id="gbr:Gbro_4360"/>
<dbReference type="EMBL" id="CP001802">
    <property type="protein sequence ID" value="ACY23502.1"/>
    <property type="molecule type" value="Genomic_DNA"/>
</dbReference>
<evidence type="ECO:0000256" key="1">
    <source>
        <dbReference type="SAM" id="SignalP"/>
    </source>
</evidence>
<name>D0L616_GORB4</name>
<reference evidence="3" key="1">
    <citation type="submission" date="2009-10" db="EMBL/GenBank/DDBJ databases">
        <title>The complete chromosome of Gordonia bronchialis DSM 43247.</title>
        <authorList>
            <consortium name="US DOE Joint Genome Institute (JGI-PGF)"/>
            <person name="Lucas S."/>
            <person name="Copeland A."/>
            <person name="Lapidus A."/>
            <person name="Glavina del Rio T."/>
            <person name="Dalin E."/>
            <person name="Tice H."/>
            <person name="Bruce D."/>
            <person name="Goodwin L."/>
            <person name="Pitluck S."/>
            <person name="Kyrpides N."/>
            <person name="Mavromatis K."/>
            <person name="Ivanova N."/>
            <person name="Ovchinnikova G."/>
            <person name="Saunders E."/>
            <person name="Brettin T."/>
            <person name="Detter J.C."/>
            <person name="Han C."/>
            <person name="Larimer F."/>
            <person name="Land M."/>
            <person name="Hauser L."/>
            <person name="Markowitz V."/>
            <person name="Cheng J.-F."/>
            <person name="Hugenholtz P."/>
            <person name="Woyke T."/>
            <person name="Wu D."/>
            <person name="Jando M."/>
            <person name="Schneider S."/>
            <person name="Goeker M."/>
            <person name="Klenk H.-P."/>
            <person name="Eisen J.A."/>
        </authorList>
    </citation>
    <scope>NUCLEOTIDE SEQUENCE [LARGE SCALE GENOMIC DNA]</scope>
    <source>
        <strain evidence="3">ATCC 25592 / DSM 43247 / BCRC 13721 / JCM 3198 / KCTC 3076 / NBRC 16047 / NCTC 10667</strain>
    </source>
</reference>
<dbReference type="PROSITE" id="PS51257">
    <property type="entry name" value="PROKAR_LIPOPROTEIN"/>
    <property type="match status" value="1"/>
</dbReference>
<dbReference type="Proteomes" id="UP000001219">
    <property type="component" value="Chromosome"/>
</dbReference>
<dbReference type="TCDB" id="1.B.58.1.7">
    <property type="family name" value="the nocardial hetero-oligomeric cell wall channel (nfpa/b) family"/>
</dbReference>
<evidence type="ECO:0000313" key="3">
    <source>
        <dbReference type="Proteomes" id="UP000001219"/>
    </source>
</evidence>
<gene>
    <name evidence="2" type="ordered locus">Gbro_4360</name>
</gene>
<sequence>MKLSFKRLGLAGGALIAAACATLAVPATAGADVHVVLPSQTDRLTMGDGTVVSVTRTGERAIINPSLGGTPLHRNAWVSGTYSVHTSKDAKKIKIQAGYVVGCQVNISGLTNSGNENGSVPSTGTPTGAVGGGATISVGPGQAVNYYINDVESADDCGNQKHSPKVTYKSTDHARLGYTNETMQISGCAGYAQARSMAVVYVITSNAEQVLTFYGKPFSLG</sequence>
<dbReference type="Pfam" id="PF09203">
    <property type="entry name" value="MspA"/>
    <property type="match status" value="1"/>
</dbReference>
<accession>D0L616</accession>
<organism evidence="2 3">
    <name type="scientific">Gordonia bronchialis (strain ATCC 25592 / DSM 43247 / BCRC 13721 / JCM 3198 / KCTC 3076 / NBRC 16047 / NCTC 10667)</name>
    <name type="common">Rhodococcus bronchialis</name>
    <dbReference type="NCBI Taxonomy" id="526226"/>
    <lineage>
        <taxon>Bacteria</taxon>
        <taxon>Bacillati</taxon>
        <taxon>Actinomycetota</taxon>
        <taxon>Actinomycetes</taxon>
        <taxon>Mycobacteriales</taxon>
        <taxon>Gordoniaceae</taxon>
        <taxon>Gordonia</taxon>
    </lineage>
</organism>
<dbReference type="eggNOG" id="ENOG5033UEF">
    <property type="taxonomic scope" value="Bacteria"/>
</dbReference>
<keyword evidence="3" id="KW-1185">Reference proteome</keyword>
<dbReference type="HOGENOM" id="CLU_067810_1_0_11"/>
<dbReference type="OrthoDB" id="4540215at2"/>
<dbReference type="InterPro" id="IPR015286">
    <property type="entry name" value="Porin_fam_mycobact-type"/>
</dbReference>
<evidence type="ECO:0000313" key="2">
    <source>
        <dbReference type="EMBL" id="ACY23502.1"/>
    </source>
</evidence>
<proteinExistence type="predicted"/>
<dbReference type="Gene3D" id="2.60.40.1650">
    <property type="entry name" value="Porin MspA (Ig-like beta-sandwich domain)"/>
    <property type="match status" value="1"/>
</dbReference>
<dbReference type="AlphaFoldDB" id="D0L616"/>